<name>A0AAE7E1I1_9BACT</name>
<evidence type="ECO:0000313" key="4">
    <source>
        <dbReference type="Proteomes" id="UP000502065"/>
    </source>
</evidence>
<keyword evidence="1" id="KW-1133">Transmembrane helix</keyword>
<protein>
    <submittedName>
        <fullName evidence="3">AsmA family protein (DUF3971 domain)</fullName>
    </submittedName>
</protein>
<dbReference type="KEGG" id="aaqi:AAQM_1190"/>
<dbReference type="Pfam" id="PF13116">
    <property type="entry name" value="YhdP"/>
    <property type="match status" value="1"/>
</dbReference>
<gene>
    <name evidence="3" type="ORF">AAQM_1190</name>
</gene>
<dbReference type="EMBL" id="CP030944">
    <property type="protein sequence ID" value="QKE25942.1"/>
    <property type="molecule type" value="Genomic_DNA"/>
</dbReference>
<reference evidence="3 4" key="1">
    <citation type="submission" date="2018-07" db="EMBL/GenBank/DDBJ databases">
        <title>Identification of phenol metabolism pathways in Arcobacter.</title>
        <authorList>
            <person name="Miller W.G."/>
            <person name="Yee E."/>
            <person name="Bono J.L."/>
        </authorList>
    </citation>
    <scope>NUCLEOTIDE SEQUENCE [LARGE SCALE GENOMIC DNA]</scope>
    <source>
        <strain evidence="3 4">W63</strain>
    </source>
</reference>
<keyword evidence="1" id="KW-0472">Membrane</keyword>
<proteinExistence type="predicted"/>
<dbReference type="Proteomes" id="UP000502065">
    <property type="component" value="Chromosome"/>
</dbReference>
<dbReference type="AlphaFoldDB" id="A0AAE7E1I1"/>
<keyword evidence="4" id="KW-1185">Reference proteome</keyword>
<keyword evidence="1" id="KW-0812">Transmembrane</keyword>
<evidence type="ECO:0000259" key="2">
    <source>
        <dbReference type="Pfam" id="PF13116"/>
    </source>
</evidence>
<feature type="transmembrane region" description="Helical" evidence="1">
    <location>
        <begin position="7"/>
        <end position="27"/>
    </location>
</feature>
<feature type="domain" description="YhdP central" evidence="2">
    <location>
        <begin position="426"/>
        <end position="928"/>
    </location>
</feature>
<evidence type="ECO:0000256" key="1">
    <source>
        <dbReference type="SAM" id="Phobius"/>
    </source>
</evidence>
<organism evidence="3 4">
    <name type="scientific">Arcobacter aquimarinus</name>
    <dbReference type="NCBI Taxonomy" id="1315211"/>
    <lineage>
        <taxon>Bacteria</taxon>
        <taxon>Pseudomonadati</taxon>
        <taxon>Campylobacterota</taxon>
        <taxon>Epsilonproteobacteria</taxon>
        <taxon>Campylobacterales</taxon>
        <taxon>Arcobacteraceae</taxon>
        <taxon>Arcobacter</taxon>
    </lineage>
</organism>
<accession>A0AAE7E1I1</accession>
<dbReference type="InterPro" id="IPR025263">
    <property type="entry name" value="YhdP_central"/>
</dbReference>
<sequence length="980" mass="112589">MFDSVKFLFVFLFLIIISFISFLYSGIKIDSFSFLNFSVSQFYIKMDKKLILNIEDIKFTFNKSESKSSFEDIKKNIELLPTVLKLFQSIEVDRLKIGENEFKIVLNDKELYLDNKFVNLSSKIDTSSNTISFDLHSLYLKDIKLKFDGKVKIDYFNEKLNYFGNFYYEDIKSSLNLEMNKEIAKFYLVSEPFKNLKFLKNFLNLPLVAEEWMYDNVEGEMKLKEFYGEFDLKNNKVIEKSLVGKAIINKAKIRFHKDVDVINTESLNVTFKDNNLHFDLINPIYKEKNIEGSFVTIHNLTSYLNGEVEVNIKTDDKLDRDILDILKAYNINLPIVQKSGTTNASLTLIFPYDLQKNMTTKGEFLINNAEVSIGNFSFKTKNSTVNLDGTKIYIKNSDFKYQEMIDAIVNLELDTKTLKSSGEALIKNLQIKKDNNEKIVEIKDKKTLLEMDFNKNTIIDLKDLETKIKVQDNILININDLAKIYPYSKLLKDISAKNGNLNLEIKNEKDIKFNASLYGLNFPLEKNGTKIENLDIKGSIEDKNVYVSSIDEDIKLEIKEDINLTLKNLSLNIDRKNEKDSLTKDVNINFVNCDLILDGAIYQLKNANVVIKNQEINFDAVVKNLDLPLKKNGKEIKELALVGTQKDNNTKISTKNKDLILELKNETLFLQLDGYDVFYDKKINEENSYKNLNIIGKNSNIIIDEKYKLLANNYEIRVREDEKYINLKYKDNEFTLKQSKDKKIDIYTNELSDEFVNAIFNKSIFKDGKLIFLANGSLDKLNGKIIIKNSNIEDLAILNNLLVFIHTSPALINPLLAIPSVVGMATNSGFNLTAYKIINGIVEFEYSQKENIFEIKKLVTIGNGIDFEGKGKIDLNDMVINSEIKLIFLKDYSKIVGAIPVVSYVLLGDSNRVETQVNISGDLSNPSISTNLTKETFSIPMNITKRIFSTPSMLFDFLSGKKSEEDIKNEENRINKPLEE</sequence>
<evidence type="ECO:0000313" key="3">
    <source>
        <dbReference type="EMBL" id="QKE25942.1"/>
    </source>
</evidence>